<dbReference type="PANTHER" id="PTHR17985:SF8">
    <property type="entry name" value="TRANSPORT AND GOLGI ORGANIZATION PROTEIN 2 HOMOLOG"/>
    <property type="match status" value="1"/>
</dbReference>
<evidence type="ECO:0000313" key="1">
    <source>
        <dbReference type="EMBL" id="OZY61355.1"/>
    </source>
</evidence>
<dbReference type="InterPro" id="IPR008551">
    <property type="entry name" value="TANGO2"/>
</dbReference>
<dbReference type="OrthoDB" id="4380123at2"/>
<dbReference type="Pfam" id="PF05742">
    <property type="entry name" value="TANGO2"/>
    <property type="match status" value="1"/>
</dbReference>
<gene>
    <name evidence="1" type="ORF">CJF39_00690</name>
</gene>
<comment type="caution">
    <text evidence="1">The sequence shown here is derived from an EMBL/GenBank/DDBJ whole genome shotgun (WGS) entry which is preliminary data.</text>
</comment>
<dbReference type="RefSeq" id="WP_094991695.1">
    <property type="nucleotide sequence ID" value="NZ_NQKI01000001.1"/>
</dbReference>
<organism evidence="1 2">
    <name type="scientific">Pseudomonas lundensis</name>
    <dbReference type="NCBI Taxonomy" id="86185"/>
    <lineage>
        <taxon>Bacteria</taxon>
        <taxon>Pseudomonadati</taxon>
        <taxon>Pseudomonadota</taxon>
        <taxon>Gammaproteobacteria</taxon>
        <taxon>Pseudomonadales</taxon>
        <taxon>Pseudomonadaceae</taxon>
        <taxon>Pseudomonas</taxon>
    </lineage>
</organism>
<evidence type="ECO:0000313" key="2">
    <source>
        <dbReference type="Proteomes" id="UP000215788"/>
    </source>
</evidence>
<protein>
    <submittedName>
        <fullName evidence="1">Uncharacterized protein</fullName>
    </submittedName>
</protein>
<dbReference type="PANTHER" id="PTHR17985">
    <property type="entry name" value="SER/THR-RICH PROTEIN T10 IN DGCR REGION"/>
    <property type="match status" value="1"/>
</dbReference>
<name>A0A266NHX3_9PSED</name>
<sequence length="266" mass="28486">MCLIVFAWRPGHAQPLVVAANRDEFYARPAKPLAQWADAPHVYAGRDLEAGGTWLGIGADGRFAALTNIREPHKPPTRRSRGDLVARFLCGNQSISEFFNDIGRRSVDYAGFNLLVGTRDALWHFNSKVVAPEPLKAGVHGLSNAGLDTPWPKLVKAKAALSEVLDQADPQALLAILKDQQTATYSDLPDTGVGLATEFLLSSVFIASTTYGTRASTALIVNADGSRVMVEHSFGPKGGRLGEVRLELPPPSPFASGPGEALFSTV</sequence>
<proteinExistence type="predicted"/>
<dbReference type="EMBL" id="NQKI01000001">
    <property type="protein sequence ID" value="OZY61355.1"/>
    <property type="molecule type" value="Genomic_DNA"/>
</dbReference>
<accession>A0A266NHX3</accession>
<reference evidence="1 2" key="1">
    <citation type="submission" date="2017-08" db="EMBL/GenBank/DDBJ databases">
        <title>Genomic and metabolic characterisation of spoilage-associated Pseudomonas species.</title>
        <authorList>
            <person name="Stanborough T."/>
            <person name="Fegan N."/>
            <person name="Powell S.M."/>
            <person name="Singh T."/>
            <person name="Tamplin M.L."/>
            <person name="Chandry P.S."/>
        </authorList>
    </citation>
    <scope>NUCLEOTIDE SEQUENCE [LARGE SCALE GENOMIC DNA]</scope>
    <source>
        <strain evidence="1 2">L1802</strain>
    </source>
</reference>
<dbReference type="AlphaFoldDB" id="A0A266NHX3"/>
<dbReference type="Proteomes" id="UP000215788">
    <property type="component" value="Unassembled WGS sequence"/>
</dbReference>